<protein>
    <submittedName>
        <fullName evidence="2">Uncharacterized protein</fullName>
    </submittedName>
</protein>
<evidence type="ECO:0000313" key="2">
    <source>
        <dbReference type="EMBL" id="PWN93601.1"/>
    </source>
</evidence>
<dbReference type="GeneID" id="37044932"/>
<dbReference type="STRING" id="215250.A0A316YWP1"/>
<reference evidence="2 3" key="1">
    <citation type="journal article" date="2018" name="Mol. Biol. Evol.">
        <title>Broad Genomic Sampling Reveals a Smut Pathogenic Ancestry of the Fungal Clade Ustilaginomycotina.</title>
        <authorList>
            <person name="Kijpornyongpan T."/>
            <person name="Mondo S.J."/>
            <person name="Barry K."/>
            <person name="Sandor L."/>
            <person name="Lee J."/>
            <person name="Lipzen A."/>
            <person name="Pangilinan J."/>
            <person name="LaButti K."/>
            <person name="Hainaut M."/>
            <person name="Henrissat B."/>
            <person name="Grigoriev I.V."/>
            <person name="Spatafora J.W."/>
            <person name="Aime M.C."/>
        </authorList>
    </citation>
    <scope>NUCLEOTIDE SEQUENCE [LARGE SCALE GENOMIC DNA]</scope>
    <source>
        <strain evidence="2 3">MCA 4198</strain>
    </source>
</reference>
<dbReference type="EMBL" id="KZ819634">
    <property type="protein sequence ID" value="PWN93601.1"/>
    <property type="molecule type" value="Genomic_DNA"/>
</dbReference>
<evidence type="ECO:0000256" key="1">
    <source>
        <dbReference type="SAM" id="MobiDB-lite"/>
    </source>
</evidence>
<accession>A0A316YWP1</accession>
<dbReference type="AlphaFoldDB" id="A0A316YWP1"/>
<organism evidence="2 3">
    <name type="scientific">Acaromyces ingoldii</name>
    <dbReference type="NCBI Taxonomy" id="215250"/>
    <lineage>
        <taxon>Eukaryota</taxon>
        <taxon>Fungi</taxon>
        <taxon>Dikarya</taxon>
        <taxon>Basidiomycota</taxon>
        <taxon>Ustilaginomycotina</taxon>
        <taxon>Exobasidiomycetes</taxon>
        <taxon>Exobasidiales</taxon>
        <taxon>Cryptobasidiaceae</taxon>
        <taxon>Acaromyces</taxon>
    </lineage>
</organism>
<evidence type="ECO:0000313" key="3">
    <source>
        <dbReference type="Proteomes" id="UP000245768"/>
    </source>
</evidence>
<dbReference type="OrthoDB" id="3361340at2759"/>
<gene>
    <name evidence="2" type="ORF">FA10DRAFT_27015</name>
</gene>
<dbReference type="RefSeq" id="XP_025380799.1">
    <property type="nucleotide sequence ID" value="XM_025523016.1"/>
</dbReference>
<keyword evidence="3" id="KW-1185">Reference proteome</keyword>
<name>A0A316YWP1_9BASI</name>
<dbReference type="Proteomes" id="UP000245768">
    <property type="component" value="Unassembled WGS sequence"/>
</dbReference>
<proteinExistence type="predicted"/>
<dbReference type="InParanoid" id="A0A316YWP1"/>
<sequence length="192" mass="20261">MLSPSLDSPQRPFAALAGPSSAHPPRVVQKCVARVKGTSRGAIYTLYLRLALPPSTTTQTFPLLPDDQVKLRSSAVYAVRPGSDPQGSKETSQGFKRAASILGLQTGIHADDFTVDAAASTAETKPRITTSNFHISLVQPPVSAASTVKQIRLVVLQLEVGLVAVPPTSPFIVSRGQEDTGPTFTDVDSVLS</sequence>
<feature type="region of interest" description="Disordered" evidence="1">
    <location>
        <begin position="1"/>
        <end position="24"/>
    </location>
</feature>